<evidence type="ECO:0000256" key="2">
    <source>
        <dbReference type="SAM" id="SignalP"/>
    </source>
</evidence>
<dbReference type="PANTHER" id="PTHR37549:SF1">
    <property type="entry name" value="LIPOPROTEIN LPRI"/>
    <property type="match status" value="1"/>
</dbReference>
<name>A0ABU1JPR3_9PROT</name>
<organism evidence="4 5">
    <name type="scientific">Inquilinus ginsengisoli</name>
    <dbReference type="NCBI Taxonomy" id="363840"/>
    <lineage>
        <taxon>Bacteria</taxon>
        <taxon>Pseudomonadati</taxon>
        <taxon>Pseudomonadota</taxon>
        <taxon>Alphaproteobacteria</taxon>
        <taxon>Rhodospirillales</taxon>
        <taxon>Rhodospirillaceae</taxon>
        <taxon>Inquilinus</taxon>
    </lineage>
</organism>
<dbReference type="PANTHER" id="PTHR37549">
    <property type="entry name" value="LIPOPROTEIN LPRI"/>
    <property type="match status" value="1"/>
</dbReference>
<evidence type="ECO:0000256" key="1">
    <source>
        <dbReference type="SAM" id="MobiDB-lite"/>
    </source>
</evidence>
<evidence type="ECO:0000259" key="3">
    <source>
        <dbReference type="Pfam" id="PF07007"/>
    </source>
</evidence>
<feature type="region of interest" description="Disordered" evidence="1">
    <location>
        <begin position="216"/>
        <end position="303"/>
    </location>
</feature>
<feature type="chain" id="PRO_5046628512" evidence="2">
    <location>
        <begin position="23"/>
        <end position="303"/>
    </location>
</feature>
<feature type="compositionally biased region" description="Polar residues" evidence="1">
    <location>
        <begin position="220"/>
        <end position="229"/>
    </location>
</feature>
<feature type="signal peptide" evidence="2">
    <location>
        <begin position="1"/>
        <end position="22"/>
    </location>
</feature>
<evidence type="ECO:0000313" key="5">
    <source>
        <dbReference type="Proteomes" id="UP001262410"/>
    </source>
</evidence>
<feature type="compositionally biased region" description="Polar residues" evidence="1">
    <location>
        <begin position="285"/>
        <end position="303"/>
    </location>
</feature>
<evidence type="ECO:0000313" key="4">
    <source>
        <dbReference type="EMBL" id="MDR6290613.1"/>
    </source>
</evidence>
<protein>
    <submittedName>
        <fullName evidence="4">Uncharacterized protein YecT (DUF1311 family)</fullName>
    </submittedName>
</protein>
<comment type="caution">
    <text evidence="4">The sequence shown here is derived from an EMBL/GenBank/DDBJ whole genome shotgun (WGS) entry which is preliminary data.</text>
</comment>
<dbReference type="RefSeq" id="WP_309795153.1">
    <property type="nucleotide sequence ID" value="NZ_JAVDPW010000005.1"/>
</dbReference>
<reference evidence="4 5" key="1">
    <citation type="submission" date="2023-07" db="EMBL/GenBank/DDBJ databases">
        <title>Sorghum-associated microbial communities from plants grown in Nebraska, USA.</title>
        <authorList>
            <person name="Schachtman D."/>
        </authorList>
    </citation>
    <scope>NUCLEOTIDE SEQUENCE [LARGE SCALE GENOMIC DNA]</scope>
    <source>
        <strain evidence="4 5">584</strain>
    </source>
</reference>
<feature type="domain" description="Lysozyme inhibitor LprI-like N-terminal" evidence="3">
    <location>
        <begin position="25"/>
        <end position="87"/>
    </location>
</feature>
<accession>A0ABU1JPR3</accession>
<gene>
    <name evidence="4" type="ORF">E9232_003139</name>
</gene>
<sequence length="303" mass="32751">MSLKSLLLATATLAALASPAHAIDCSKAATAVEHGICGDKGLKAADAALGQAYGQIVKAAAGDAEIHAMLVASQKRWLAARDETFADPKDEHWTDDTPWRGRLLDAIRSRTNALARRSTTDPKQFDLIERAQAQRQFAARLSGGSFAGFETRCDFFPDTPASWADHYDCFSTRYYRNNDRVCSVGEDWATYRQYQTRSIDRLVDGKLTPIATCDVDGDSDSTCPDASNDSDTKARWNLQPKIDDAGPSTLPPDLSKLDADAAGSMVEGEPAGTKDDEPWLHACLTDSSYPSADPTSDGSGKRP</sequence>
<keyword evidence="5" id="KW-1185">Reference proteome</keyword>
<dbReference type="Gene3D" id="1.20.1270.180">
    <property type="match status" value="1"/>
</dbReference>
<dbReference type="InterPro" id="IPR052755">
    <property type="entry name" value="Lysozyme_Inhibitor_LprI"/>
</dbReference>
<dbReference type="Pfam" id="PF07007">
    <property type="entry name" value="LprI"/>
    <property type="match status" value="1"/>
</dbReference>
<proteinExistence type="predicted"/>
<keyword evidence="2" id="KW-0732">Signal</keyword>
<dbReference type="Proteomes" id="UP001262410">
    <property type="component" value="Unassembled WGS sequence"/>
</dbReference>
<dbReference type="InterPro" id="IPR009739">
    <property type="entry name" value="LprI-like_N"/>
</dbReference>
<dbReference type="EMBL" id="JAVDPW010000005">
    <property type="protein sequence ID" value="MDR6290613.1"/>
    <property type="molecule type" value="Genomic_DNA"/>
</dbReference>